<feature type="signal peptide" evidence="1">
    <location>
        <begin position="1"/>
        <end position="16"/>
    </location>
</feature>
<evidence type="ECO:0000256" key="1">
    <source>
        <dbReference type="SAM" id="SignalP"/>
    </source>
</evidence>
<dbReference type="PANTHER" id="PTHR15576:SF1">
    <property type="entry name" value="RIBITOL-5-PHOSPHATE XYLOSYLTRANSFERASE 1"/>
    <property type="match status" value="1"/>
</dbReference>
<gene>
    <name evidence="3" type="ORF">SO694_00001935</name>
</gene>
<comment type="caution">
    <text evidence="3">The sequence shown here is derived from an EMBL/GenBank/DDBJ whole genome shotgun (WGS) entry which is preliminary data.</text>
</comment>
<reference evidence="3 4" key="1">
    <citation type="submission" date="2024-03" db="EMBL/GenBank/DDBJ databases">
        <title>Aureococcus anophagefferens CCMP1851 and Kratosvirus quantuckense: Draft genome of a second virus-susceptible host strain in the model system.</title>
        <authorList>
            <person name="Chase E."/>
            <person name="Truchon A.R."/>
            <person name="Schepens W."/>
            <person name="Wilhelm S.W."/>
        </authorList>
    </citation>
    <scope>NUCLEOTIDE SEQUENCE [LARGE SCALE GENOMIC DNA]</scope>
    <source>
        <strain evidence="3 4">CCMP1851</strain>
    </source>
</reference>
<name>A0ABR1GBW0_AURAN</name>
<dbReference type="EMBL" id="JBBJCI010000035">
    <property type="protein sequence ID" value="KAK7253484.1"/>
    <property type="molecule type" value="Genomic_DNA"/>
</dbReference>
<dbReference type="InterPro" id="IPR055286">
    <property type="entry name" value="RXYLT1-like"/>
</dbReference>
<evidence type="ECO:0000313" key="4">
    <source>
        <dbReference type="Proteomes" id="UP001363151"/>
    </source>
</evidence>
<feature type="domain" description="RXYLT1 C-terminal" evidence="2">
    <location>
        <begin position="327"/>
        <end position="469"/>
    </location>
</feature>
<protein>
    <recommendedName>
        <fullName evidence="2">RXYLT1 C-terminal domain-containing protein</fullName>
    </recommendedName>
</protein>
<evidence type="ECO:0000313" key="3">
    <source>
        <dbReference type="EMBL" id="KAK7253484.1"/>
    </source>
</evidence>
<dbReference type="PANTHER" id="PTHR15576">
    <property type="entry name" value="RIBITOL-5-PHOSPHATE XYLOSYLTRANSFERASE 1"/>
    <property type="match status" value="1"/>
</dbReference>
<keyword evidence="4" id="KW-1185">Reference proteome</keyword>
<sequence>MVAAFQRLVLVAAVVASWPCDDASTAACLEGGDACGATCATPPSFTRRCLDSFVPFRTPYARVACCLRPCFAHHVQAYGLDANWRRFRATEGAAPGGMLDLLVAHDGESTLPFAPRRLSKVRNAWLNDRDPKLRQAQSSLGPELRLDCRGDGCRAADRRDTEQRLWSVDRTGTPATKTGAPVLAAGDVGDLGGWVEAHFPDGCGSHSRSQPFAAYREITLASLFHAAAGDAELTLVTSTDCDLPHAPPKPLARDGFKGERSLLETAALRAWLCCMSSHPTPARRFEAGAPPAHASFDNLGPELRARYDNVTALVSPGSLAYKYAHSGWSGEVYSRVRRYAILETLKASGFANCSHGVPRGASKTKLAAYADQLLASDFVVSPQGKGRACHRDWEALAAGAVPLLDWDASPAMADLYAELPVVRVRDWRGVTPSFLADALADVKRRAARREIDMRRLYLPYWVARFTEHMAAVK</sequence>
<dbReference type="Proteomes" id="UP001363151">
    <property type="component" value="Unassembled WGS sequence"/>
</dbReference>
<proteinExistence type="predicted"/>
<feature type="chain" id="PRO_5045876172" description="RXYLT1 C-terminal domain-containing protein" evidence="1">
    <location>
        <begin position="17"/>
        <end position="473"/>
    </location>
</feature>
<organism evidence="3 4">
    <name type="scientific">Aureococcus anophagefferens</name>
    <name type="common">Harmful bloom alga</name>
    <dbReference type="NCBI Taxonomy" id="44056"/>
    <lineage>
        <taxon>Eukaryota</taxon>
        <taxon>Sar</taxon>
        <taxon>Stramenopiles</taxon>
        <taxon>Ochrophyta</taxon>
        <taxon>Pelagophyceae</taxon>
        <taxon>Pelagomonadales</taxon>
        <taxon>Pelagomonadaceae</taxon>
        <taxon>Aureococcus</taxon>
    </lineage>
</organism>
<keyword evidence="1" id="KW-0732">Signal</keyword>
<evidence type="ECO:0000259" key="2">
    <source>
        <dbReference type="Pfam" id="PF24785"/>
    </source>
</evidence>
<dbReference type="Pfam" id="PF24785">
    <property type="entry name" value="RXYLT1_C"/>
    <property type="match status" value="1"/>
</dbReference>
<dbReference type="InterPro" id="IPR057538">
    <property type="entry name" value="RXYLT1_C"/>
</dbReference>
<accession>A0ABR1GBW0</accession>